<reference evidence="2 3" key="1">
    <citation type="submission" date="2023-09" db="EMBL/GenBank/DDBJ databases">
        <title>Genomes of two closely related lineages of the louse Polyplax serrata with different host specificities.</title>
        <authorList>
            <person name="Martinu J."/>
            <person name="Tarabai H."/>
            <person name="Stefka J."/>
            <person name="Hypsa V."/>
        </authorList>
    </citation>
    <scope>NUCLEOTIDE SEQUENCE [LARGE SCALE GENOMIC DNA]</scope>
    <source>
        <strain evidence="2">98ZLc_SE</strain>
    </source>
</reference>
<organism evidence="2 3">
    <name type="scientific">Polyplax serrata</name>
    <name type="common">Common mouse louse</name>
    <dbReference type="NCBI Taxonomy" id="468196"/>
    <lineage>
        <taxon>Eukaryota</taxon>
        <taxon>Metazoa</taxon>
        <taxon>Ecdysozoa</taxon>
        <taxon>Arthropoda</taxon>
        <taxon>Hexapoda</taxon>
        <taxon>Insecta</taxon>
        <taxon>Pterygota</taxon>
        <taxon>Neoptera</taxon>
        <taxon>Paraneoptera</taxon>
        <taxon>Psocodea</taxon>
        <taxon>Troctomorpha</taxon>
        <taxon>Phthiraptera</taxon>
        <taxon>Anoplura</taxon>
        <taxon>Polyplacidae</taxon>
        <taxon>Polyplax</taxon>
    </lineage>
</organism>
<name>A0ABR1B4T2_POLSC</name>
<protein>
    <submittedName>
        <fullName evidence="2">Uncharacterized protein</fullName>
    </submittedName>
</protein>
<keyword evidence="3" id="KW-1185">Reference proteome</keyword>
<comment type="caution">
    <text evidence="2">The sequence shown here is derived from an EMBL/GenBank/DDBJ whole genome shotgun (WGS) entry which is preliminary data.</text>
</comment>
<gene>
    <name evidence="2" type="ORF">RUM44_000216</name>
</gene>
<feature type="region of interest" description="Disordered" evidence="1">
    <location>
        <begin position="141"/>
        <end position="195"/>
    </location>
</feature>
<proteinExistence type="predicted"/>
<sequence length="195" mass="22680">MRADTHIGNLRPAWRPVNEYRKRLKNGVKRSVLIGVKNDANPTKTYKAVPRNRRARKANETDTSYEKIEWESSKDLQRSKNHSFRSYETRGKQHMMKSNYKHCHSKQAMIETNEMKIFREKSSVKNKMQQNKIDRWKAEEESPMVKNGSGVGLGRSSSNPRFLSFGRIKPSVDPAGKVRRTERLSNLDRQSGFLV</sequence>
<accession>A0ABR1B4T2</accession>
<dbReference type="EMBL" id="JAWJWF010000003">
    <property type="protein sequence ID" value="KAK6634968.1"/>
    <property type="molecule type" value="Genomic_DNA"/>
</dbReference>
<evidence type="ECO:0000313" key="2">
    <source>
        <dbReference type="EMBL" id="KAK6634968.1"/>
    </source>
</evidence>
<dbReference type="Proteomes" id="UP001359485">
    <property type="component" value="Unassembled WGS sequence"/>
</dbReference>
<evidence type="ECO:0000256" key="1">
    <source>
        <dbReference type="SAM" id="MobiDB-lite"/>
    </source>
</evidence>
<evidence type="ECO:0000313" key="3">
    <source>
        <dbReference type="Proteomes" id="UP001359485"/>
    </source>
</evidence>